<name>A0A9P5U9S9_9AGAR</name>
<evidence type="ECO:0000313" key="2">
    <source>
        <dbReference type="EMBL" id="KAF9071284.1"/>
    </source>
</evidence>
<keyword evidence="1" id="KW-0732">Signal</keyword>
<protein>
    <submittedName>
        <fullName evidence="2">Uncharacterized protein</fullName>
    </submittedName>
</protein>
<evidence type="ECO:0000256" key="1">
    <source>
        <dbReference type="SAM" id="SignalP"/>
    </source>
</evidence>
<keyword evidence="3" id="KW-1185">Reference proteome</keyword>
<dbReference type="OrthoDB" id="3265098at2759"/>
<accession>A0A9P5U9S9</accession>
<organism evidence="2 3">
    <name type="scientific">Rhodocollybia butyracea</name>
    <dbReference type="NCBI Taxonomy" id="206335"/>
    <lineage>
        <taxon>Eukaryota</taxon>
        <taxon>Fungi</taxon>
        <taxon>Dikarya</taxon>
        <taxon>Basidiomycota</taxon>
        <taxon>Agaricomycotina</taxon>
        <taxon>Agaricomycetes</taxon>
        <taxon>Agaricomycetidae</taxon>
        <taxon>Agaricales</taxon>
        <taxon>Marasmiineae</taxon>
        <taxon>Omphalotaceae</taxon>
        <taxon>Rhodocollybia</taxon>
    </lineage>
</organism>
<dbReference type="Proteomes" id="UP000772434">
    <property type="component" value="Unassembled WGS sequence"/>
</dbReference>
<comment type="caution">
    <text evidence="2">The sequence shown here is derived from an EMBL/GenBank/DDBJ whole genome shotgun (WGS) entry which is preliminary data.</text>
</comment>
<gene>
    <name evidence="2" type="ORF">BDP27DRAFT_524872</name>
</gene>
<dbReference type="EMBL" id="JADNRY010000033">
    <property type="protein sequence ID" value="KAF9071284.1"/>
    <property type="molecule type" value="Genomic_DNA"/>
</dbReference>
<feature type="signal peptide" evidence="1">
    <location>
        <begin position="1"/>
        <end position="23"/>
    </location>
</feature>
<sequence>MSFHRCMNFIVFASAVLLNGIQAISPPSSVELVFPIVDHIPVPNNITIGTAGFDVGNAKEYVGLSSDVSISVTYPNSTSKLLLAVSGCGAGPGGSTGTFLMDQEGTYTFVWNVTFGISSDPSQVNSSTSACGPGPFSYQSLFVNKTLTGGGNSGGGGIKPLNATTVASSLPTVPTGQVVLNGARRRSEMCLMSLAVVMGAYLVL</sequence>
<dbReference type="AlphaFoldDB" id="A0A9P5U9S9"/>
<reference evidence="2" key="1">
    <citation type="submission" date="2020-11" db="EMBL/GenBank/DDBJ databases">
        <authorList>
            <consortium name="DOE Joint Genome Institute"/>
            <person name="Ahrendt S."/>
            <person name="Riley R."/>
            <person name="Andreopoulos W."/>
            <person name="Labutti K."/>
            <person name="Pangilinan J."/>
            <person name="Ruiz-Duenas F.J."/>
            <person name="Barrasa J.M."/>
            <person name="Sanchez-Garcia M."/>
            <person name="Camarero S."/>
            <person name="Miyauchi S."/>
            <person name="Serrano A."/>
            <person name="Linde D."/>
            <person name="Babiker R."/>
            <person name="Drula E."/>
            <person name="Ayuso-Fernandez I."/>
            <person name="Pacheco R."/>
            <person name="Padilla G."/>
            <person name="Ferreira P."/>
            <person name="Barriuso J."/>
            <person name="Kellner H."/>
            <person name="Castanera R."/>
            <person name="Alfaro M."/>
            <person name="Ramirez L."/>
            <person name="Pisabarro A.G."/>
            <person name="Kuo A."/>
            <person name="Tritt A."/>
            <person name="Lipzen A."/>
            <person name="He G."/>
            <person name="Yan M."/>
            <person name="Ng V."/>
            <person name="Cullen D."/>
            <person name="Martin F."/>
            <person name="Rosso M.-N."/>
            <person name="Henrissat B."/>
            <person name="Hibbett D."/>
            <person name="Martinez A.T."/>
            <person name="Grigoriev I.V."/>
        </authorList>
    </citation>
    <scope>NUCLEOTIDE SEQUENCE</scope>
    <source>
        <strain evidence="2">AH 40177</strain>
    </source>
</reference>
<evidence type="ECO:0000313" key="3">
    <source>
        <dbReference type="Proteomes" id="UP000772434"/>
    </source>
</evidence>
<proteinExistence type="predicted"/>
<feature type="chain" id="PRO_5040474958" evidence="1">
    <location>
        <begin position="24"/>
        <end position="204"/>
    </location>
</feature>